<evidence type="ECO:0000313" key="1">
    <source>
        <dbReference type="EMBL" id="OIO15053.1"/>
    </source>
</evidence>
<name>A0A1J4TWS0_9BACT</name>
<accession>A0A1J4TWS0</accession>
<organism evidence="1 2">
    <name type="scientific">Candidatus Gottesmanbacteria bacterium CG1_02_37_22</name>
    <dbReference type="NCBI Taxonomy" id="1805209"/>
    <lineage>
        <taxon>Bacteria</taxon>
        <taxon>Candidatus Gottesmaniibacteriota</taxon>
    </lineage>
</organism>
<gene>
    <name evidence="1" type="ORF">AUJ73_01370</name>
</gene>
<dbReference type="AlphaFoldDB" id="A0A1J4TWS0"/>
<dbReference type="STRING" id="1805209.AUJ73_01370"/>
<dbReference type="Pfam" id="PF05402">
    <property type="entry name" value="PqqD"/>
    <property type="match status" value="1"/>
</dbReference>
<protein>
    <recommendedName>
        <fullName evidence="3">PqqD family protein</fullName>
    </recommendedName>
</protein>
<dbReference type="EMBL" id="MNUY01000019">
    <property type="protein sequence ID" value="OIO15053.1"/>
    <property type="molecule type" value="Genomic_DNA"/>
</dbReference>
<reference evidence="1 2" key="1">
    <citation type="journal article" date="2016" name="Environ. Microbiol.">
        <title>Genomic resolution of a cold subsurface aquifer community provides metabolic insights for novel microbes adapted to high CO concentrations.</title>
        <authorList>
            <person name="Probst A.J."/>
            <person name="Castelle C.J."/>
            <person name="Singh A."/>
            <person name="Brown C.T."/>
            <person name="Anantharaman K."/>
            <person name="Sharon I."/>
            <person name="Hug L.A."/>
            <person name="Burstein D."/>
            <person name="Emerson J.B."/>
            <person name="Thomas B.C."/>
            <person name="Banfield J.F."/>
        </authorList>
    </citation>
    <scope>NUCLEOTIDE SEQUENCE [LARGE SCALE GENOMIC DNA]</scope>
    <source>
        <strain evidence="1">CG1_02_37_22</strain>
    </source>
</reference>
<proteinExistence type="predicted"/>
<dbReference type="InterPro" id="IPR041881">
    <property type="entry name" value="PqqD_sf"/>
</dbReference>
<comment type="caution">
    <text evidence="1">The sequence shown here is derived from an EMBL/GenBank/DDBJ whole genome shotgun (WGS) entry which is preliminary data.</text>
</comment>
<dbReference type="InterPro" id="IPR008792">
    <property type="entry name" value="PQQD"/>
</dbReference>
<evidence type="ECO:0008006" key="3">
    <source>
        <dbReference type="Google" id="ProtNLM"/>
    </source>
</evidence>
<evidence type="ECO:0000313" key="2">
    <source>
        <dbReference type="Proteomes" id="UP000183120"/>
    </source>
</evidence>
<dbReference type="Gene3D" id="1.10.10.1150">
    <property type="entry name" value="Coenzyme PQQ synthesis protein D (PqqD)"/>
    <property type="match status" value="1"/>
</dbReference>
<sequence>MKKYKINKGFIIQKLDGKTTIFDGEESLLYTFNETASFIFDKIKLGWNETKIATVLGKKFQVDLETTNRDISGLVKELIKKKIISSSS</sequence>
<dbReference type="Proteomes" id="UP000183120">
    <property type="component" value="Unassembled WGS sequence"/>
</dbReference>